<keyword evidence="1" id="KW-0732">Signal</keyword>
<comment type="caution">
    <text evidence="2">The sequence shown here is derived from an EMBL/GenBank/DDBJ whole genome shotgun (WGS) entry which is preliminary data.</text>
</comment>
<dbReference type="RefSeq" id="WP_105039078.1">
    <property type="nucleotide sequence ID" value="NZ_PPSL01000003.1"/>
</dbReference>
<dbReference type="OrthoDB" id="1377129at2"/>
<evidence type="ECO:0008006" key="4">
    <source>
        <dbReference type="Google" id="ProtNLM"/>
    </source>
</evidence>
<gene>
    <name evidence="2" type="ORF">CJD36_010255</name>
</gene>
<organism evidence="2 3">
    <name type="scientific">Flavipsychrobacter stenotrophus</name>
    <dbReference type="NCBI Taxonomy" id="2077091"/>
    <lineage>
        <taxon>Bacteria</taxon>
        <taxon>Pseudomonadati</taxon>
        <taxon>Bacteroidota</taxon>
        <taxon>Chitinophagia</taxon>
        <taxon>Chitinophagales</taxon>
        <taxon>Chitinophagaceae</taxon>
        <taxon>Flavipsychrobacter</taxon>
    </lineage>
</organism>
<dbReference type="Proteomes" id="UP000239872">
    <property type="component" value="Unassembled WGS sequence"/>
</dbReference>
<proteinExistence type="predicted"/>
<protein>
    <recommendedName>
        <fullName evidence="4">GLPGLI family protein</fullName>
    </recommendedName>
</protein>
<sequence>MKLLVLVLSLISFTGFAQNFEGKIVYKNTYNSRIPNVTAEQLATAAGATEEYYIKGNNYKIVLDGTYMKGVTYIGAENKAFTSLGISDSLYWQDYSTYTDTPIKYEIKKDAAYVMGLLCDVIIITTQKSKISCYYNTKYAVNPELYKHHIDGHWYYIISKTNALPLKTITENQMLTIINTAVSVTPEKLNNKLFDVKDRTKLAKARF</sequence>
<evidence type="ECO:0000256" key="1">
    <source>
        <dbReference type="SAM" id="SignalP"/>
    </source>
</evidence>
<evidence type="ECO:0000313" key="2">
    <source>
        <dbReference type="EMBL" id="PQJ10350.1"/>
    </source>
</evidence>
<feature type="chain" id="PRO_5015548738" description="GLPGLI family protein" evidence="1">
    <location>
        <begin position="18"/>
        <end position="207"/>
    </location>
</feature>
<reference evidence="2 3" key="1">
    <citation type="submission" date="2018-01" db="EMBL/GenBank/DDBJ databases">
        <title>A novel member of the phylum Bacteroidetes isolated from glacier ice.</title>
        <authorList>
            <person name="Liu Q."/>
            <person name="Xin Y.-H."/>
        </authorList>
    </citation>
    <scope>NUCLEOTIDE SEQUENCE [LARGE SCALE GENOMIC DNA]</scope>
    <source>
        <strain evidence="2 3">RB1R16</strain>
    </source>
</reference>
<keyword evidence="3" id="KW-1185">Reference proteome</keyword>
<feature type="signal peptide" evidence="1">
    <location>
        <begin position="1"/>
        <end position="17"/>
    </location>
</feature>
<name>A0A2S7STW1_9BACT</name>
<accession>A0A2S7STW1</accession>
<dbReference type="EMBL" id="PPSL01000003">
    <property type="protein sequence ID" value="PQJ10350.1"/>
    <property type="molecule type" value="Genomic_DNA"/>
</dbReference>
<evidence type="ECO:0000313" key="3">
    <source>
        <dbReference type="Proteomes" id="UP000239872"/>
    </source>
</evidence>
<dbReference type="AlphaFoldDB" id="A0A2S7STW1"/>